<proteinExistence type="predicted"/>
<feature type="transmembrane region" description="Helical" evidence="2">
    <location>
        <begin position="146"/>
        <end position="166"/>
    </location>
</feature>
<dbReference type="EMBL" id="JBJOSA010000023">
    <property type="protein sequence ID" value="MFL8938836.1"/>
    <property type="molecule type" value="Genomic_DNA"/>
</dbReference>
<keyword evidence="2" id="KW-1133">Transmembrane helix</keyword>
<feature type="transmembrane region" description="Helical" evidence="2">
    <location>
        <begin position="203"/>
        <end position="230"/>
    </location>
</feature>
<feature type="transmembrane region" description="Helical" evidence="2">
    <location>
        <begin position="173"/>
        <end position="191"/>
    </location>
</feature>
<keyword evidence="2" id="KW-0812">Transmembrane</keyword>
<evidence type="ECO:0000256" key="3">
    <source>
        <dbReference type="SAM" id="SignalP"/>
    </source>
</evidence>
<feature type="chain" id="PRO_5047464423" evidence="3">
    <location>
        <begin position="31"/>
        <end position="428"/>
    </location>
</feature>
<comment type="caution">
    <text evidence="4">The sequence shown here is derived from an EMBL/GenBank/DDBJ whole genome shotgun (WGS) entry which is preliminary data.</text>
</comment>
<organism evidence="4 5">
    <name type="scientific">Rossellomorea oryzaecorticis</name>
    <dbReference type="NCBI Taxonomy" id="1396505"/>
    <lineage>
        <taxon>Bacteria</taxon>
        <taxon>Bacillati</taxon>
        <taxon>Bacillota</taxon>
        <taxon>Bacilli</taxon>
        <taxon>Bacillales</taxon>
        <taxon>Bacillaceae</taxon>
        <taxon>Rossellomorea</taxon>
    </lineage>
</organism>
<evidence type="ECO:0000313" key="4">
    <source>
        <dbReference type="EMBL" id="MFL8938836.1"/>
    </source>
</evidence>
<reference evidence="4 5" key="1">
    <citation type="submission" date="2024-12" db="EMBL/GenBank/DDBJ databases">
        <authorList>
            <person name="Li X."/>
            <person name="Zhang D."/>
        </authorList>
    </citation>
    <scope>NUCLEOTIDE SEQUENCE [LARGE SCALE GENOMIC DNA]</scope>
    <source>
        <strain evidence="4 5">JCM19602</strain>
    </source>
</reference>
<dbReference type="RefSeq" id="WP_411160377.1">
    <property type="nucleotide sequence ID" value="NZ_JBJOSA010000023.1"/>
</dbReference>
<keyword evidence="3" id="KW-0732">Signal</keyword>
<evidence type="ECO:0000256" key="2">
    <source>
        <dbReference type="SAM" id="Phobius"/>
    </source>
</evidence>
<evidence type="ECO:0000313" key="5">
    <source>
        <dbReference type="Proteomes" id="UP001628668"/>
    </source>
</evidence>
<name>A0ABW8VU03_9BACI</name>
<dbReference type="Proteomes" id="UP001628668">
    <property type="component" value="Unassembled WGS sequence"/>
</dbReference>
<feature type="region of interest" description="Disordered" evidence="1">
    <location>
        <begin position="39"/>
        <end position="58"/>
    </location>
</feature>
<feature type="compositionally biased region" description="Acidic residues" evidence="1">
    <location>
        <begin position="48"/>
        <end position="58"/>
    </location>
</feature>
<feature type="compositionally biased region" description="Basic and acidic residues" evidence="1">
    <location>
        <begin position="402"/>
        <end position="422"/>
    </location>
</feature>
<sequence>MQYKEKMRKNLLLFLLISFISFLFVQPAFADVGEVDMDQNSVSKTEEGDSESGETIDGETDLPWWKKALEFGEDVIDDVGDGISDFGDWASNEWNQFKEDWPERWDSIKGGFEDAWDATSDWFSDRADDVGDFFGAVGDWFAENEWAQTVIAAVVATGAIIGAIALVATPPGWIMMAVIGAGALAGGFLYQSAASNAGAEYSFWGALSWAFAGGIAGGIAQGTGTLPFLLRLAGSSARAFPGAAVRYFSGSGLLMNMGVGSGVSGIFSFTKMILTGEGTLVDVAIDTAFGGLAAGILGPLGGPIANSWKSKNVYEIVKYGVITSGYAGLDNFVVEGIKGSWDSTNILIGMAAGAGMYSIFGNVSKYLIKYGTAPSTSESDQLMDQISEEILNKSFEEPYKGFLEDSIEPPKETTPKNTKPPEIKPLNN</sequence>
<evidence type="ECO:0000256" key="1">
    <source>
        <dbReference type="SAM" id="MobiDB-lite"/>
    </source>
</evidence>
<gene>
    <name evidence="4" type="ORF">ACKA06_18790</name>
</gene>
<feature type="signal peptide" evidence="3">
    <location>
        <begin position="1"/>
        <end position="30"/>
    </location>
</feature>
<accession>A0ABW8VU03</accession>
<protein>
    <submittedName>
        <fullName evidence="4">Uncharacterized protein</fullName>
    </submittedName>
</protein>
<feature type="region of interest" description="Disordered" evidence="1">
    <location>
        <begin position="402"/>
        <end position="428"/>
    </location>
</feature>
<keyword evidence="2" id="KW-0472">Membrane</keyword>
<keyword evidence="5" id="KW-1185">Reference proteome</keyword>